<feature type="compositionally biased region" description="Polar residues" evidence="2">
    <location>
        <begin position="12"/>
        <end position="23"/>
    </location>
</feature>
<dbReference type="AlphaFoldDB" id="A0A4Q2D943"/>
<evidence type="ECO:0000313" key="4">
    <source>
        <dbReference type="Proteomes" id="UP000290288"/>
    </source>
</evidence>
<dbReference type="Proteomes" id="UP000290288">
    <property type="component" value="Unassembled WGS sequence"/>
</dbReference>
<evidence type="ECO:0000256" key="1">
    <source>
        <dbReference type="SAM" id="Coils"/>
    </source>
</evidence>
<accession>A0A4Q2D943</accession>
<organism evidence="3 4">
    <name type="scientific">Candolleomyces aberdarensis</name>
    <dbReference type="NCBI Taxonomy" id="2316362"/>
    <lineage>
        <taxon>Eukaryota</taxon>
        <taxon>Fungi</taxon>
        <taxon>Dikarya</taxon>
        <taxon>Basidiomycota</taxon>
        <taxon>Agaricomycotina</taxon>
        <taxon>Agaricomycetes</taxon>
        <taxon>Agaricomycetidae</taxon>
        <taxon>Agaricales</taxon>
        <taxon>Agaricineae</taxon>
        <taxon>Psathyrellaceae</taxon>
        <taxon>Candolleomyces</taxon>
    </lineage>
</organism>
<comment type="caution">
    <text evidence="3">The sequence shown here is derived from an EMBL/GenBank/DDBJ whole genome shotgun (WGS) entry which is preliminary data.</text>
</comment>
<gene>
    <name evidence="3" type="ORF">EST38_g9753</name>
</gene>
<name>A0A4Q2D943_9AGAR</name>
<reference evidence="3 4" key="1">
    <citation type="submission" date="2019-01" db="EMBL/GenBank/DDBJ databases">
        <title>Draft genome sequence of Psathyrella aberdarensis IHI B618.</title>
        <authorList>
            <person name="Buettner E."/>
            <person name="Kellner H."/>
        </authorList>
    </citation>
    <scope>NUCLEOTIDE SEQUENCE [LARGE SCALE GENOMIC DNA]</scope>
    <source>
        <strain evidence="3 4">IHI B618</strain>
    </source>
</reference>
<proteinExistence type="predicted"/>
<feature type="compositionally biased region" description="Basic residues" evidence="2">
    <location>
        <begin position="1"/>
        <end position="11"/>
    </location>
</feature>
<keyword evidence="4" id="KW-1185">Reference proteome</keyword>
<feature type="coiled-coil region" evidence="1">
    <location>
        <begin position="139"/>
        <end position="174"/>
    </location>
</feature>
<dbReference type="EMBL" id="SDEE01000475">
    <property type="protein sequence ID" value="RXW16093.1"/>
    <property type="molecule type" value="Genomic_DNA"/>
</dbReference>
<feature type="compositionally biased region" description="Polar residues" evidence="2">
    <location>
        <begin position="96"/>
        <end position="109"/>
    </location>
</feature>
<keyword evidence="1" id="KW-0175">Coiled coil</keyword>
<feature type="region of interest" description="Disordered" evidence="2">
    <location>
        <begin position="1"/>
        <end position="131"/>
    </location>
</feature>
<sequence>MPRPSTSRKKSATTSEACSNPVTVSGPPLESAMVPSATSPDCRRSARTKPARPAADQPQQGRGGPARTMPETLPLTGAAAAAVHAVQGPGKRAQKTGKSTAKAQANSAVPISGHPSGSIEVQAPKVPRRRRTKAEIAAEAKAKADAKDLQSELQQRLEDRVAEAERNEATLMAQTRAQVVRRLGDTVPPVILPNPEPTSALAPLLQLNNAAVCESESEKFNLDVSDGSDEDDLGLPEHEDEIAKLRAQIERLKLKSGAGRNTKGKGKSKKGLNTLPLASVLWTDFQVPAPTDGSFLSVNPVGGLNDDDIFDTRPSSGFSPQRGSNTESLVHATVRNPSRLNKLVGPARLPTAMAHLSVQPASQYLEVPGSIVRAASAPTATKSSKKRTSALSEATTVPLNGTQVAIRLTTTNVEVEHLPTFAKVGNKWRVSFLPTLYHVFYISTDPFKNFMISTPALVGRVQQLVDLVYPEVAYEVQASNEPFHLLSYNRINERRGLIAKSALDVVSKHVVSTTFSNNRDRHDWLMWACRLDGPLFFEEPTPAWCKGNRGDEDYIEPSGRFKSHFIVKIAQKALSFSKNAAVDALPDAPPVGLFALIMLLLERAAAFIQVDGSVSKDIKPFSYKIYGEALDQYIEVVGRVSHERWREILALCAVPVVQARQDPFGAGSSAASVNRREMFSYESPKKRH</sequence>
<protein>
    <submittedName>
        <fullName evidence="3">Uncharacterized protein</fullName>
    </submittedName>
</protein>
<dbReference type="OrthoDB" id="3070163at2759"/>
<evidence type="ECO:0000313" key="3">
    <source>
        <dbReference type="EMBL" id="RXW16093.1"/>
    </source>
</evidence>
<evidence type="ECO:0000256" key="2">
    <source>
        <dbReference type="SAM" id="MobiDB-lite"/>
    </source>
</evidence>